<feature type="transmembrane region" description="Helical" evidence="1">
    <location>
        <begin position="61"/>
        <end position="82"/>
    </location>
</feature>
<dbReference type="Pfam" id="PF13398">
    <property type="entry name" value="Peptidase_M50B"/>
    <property type="match status" value="1"/>
</dbReference>
<dbReference type="PANTHER" id="PTHR33979:SF2">
    <property type="entry name" value="PEPTIDASE M50B-LIKE-DOMAIN-CONTAINING PROTEIN"/>
    <property type="match status" value="1"/>
</dbReference>
<proteinExistence type="predicted"/>
<keyword evidence="3" id="KW-1185">Reference proteome</keyword>
<comment type="caution">
    <text evidence="2">The sequence shown here is derived from an EMBL/GenBank/DDBJ whole genome shotgun (WGS) entry which is preliminary data.</text>
</comment>
<reference evidence="2 3" key="1">
    <citation type="submission" date="2015-09" db="EMBL/GenBank/DDBJ databases">
        <title>Host preference determinants of Valsa canker pathogens revealed by comparative genomics.</title>
        <authorList>
            <person name="Yin Z."/>
            <person name="Huang L."/>
        </authorList>
    </citation>
    <scope>NUCLEOTIDE SEQUENCE [LARGE SCALE GENOMIC DNA]</scope>
    <source>
        <strain evidence="2 3">03-1</strain>
    </source>
</reference>
<evidence type="ECO:0000313" key="2">
    <source>
        <dbReference type="EMBL" id="ROV96234.1"/>
    </source>
</evidence>
<evidence type="ECO:0008006" key="4">
    <source>
        <dbReference type="Google" id="ProtNLM"/>
    </source>
</evidence>
<sequence>MAPTIPTHALRSLEIPSSANAAMLMAAKRTLAEAGPDALRTAAHGLLLRRSLSVTSDAQKISLGVIAAYVVGIAILWNIPYVRYVLWPFKMLVIAFHEFGHAFACKLTGGKVESISLDPREGGVTHMRGGKGAITLPAGYLGSSLIGALLMFCGFDIVASKVASFVVGACFLLMIWWGRRDWLTIGTVVLSVGLMVGCWFIAEAEALRYYILFIGVMSSLYSAWDICDDLIFRKVNSSDASQFSKRYGGSSQCWGVVWSIISLLFMVAGILAGIAAFPETTAEQRKDSDNFIPSI</sequence>
<dbReference type="Proteomes" id="UP000283895">
    <property type="component" value="Unassembled WGS sequence"/>
</dbReference>
<organism evidence="2 3">
    <name type="scientific">Cytospora schulzeri</name>
    <dbReference type="NCBI Taxonomy" id="448051"/>
    <lineage>
        <taxon>Eukaryota</taxon>
        <taxon>Fungi</taxon>
        <taxon>Dikarya</taxon>
        <taxon>Ascomycota</taxon>
        <taxon>Pezizomycotina</taxon>
        <taxon>Sordariomycetes</taxon>
        <taxon>Sordariomycetidae</taxon>
        <taxon>Diaporthales</taxon>
        <taxon>Cytosporaceae</taxon>
        <taxon>Cytospora</taxon>
    </lineage>
</organism>
<name>A0A423VYT0_9PEZI</name>
<dbReference type="InterPro" id="IPR049500">
    <property type="entry name" value="Peptidase_M50B-like"/>
</dbReference>
<dbReference type="EMBL" id="LKEA01000033">
    <property type="protein sequence ID" value="ROV96234.1"/>
    <property type="molecule type" value="Genomic_DNA"/>
</dbReference>
<accession>A0A423VYT0</accession>
<keyword evidence="1" id="KW-0812">Transmembrane</keyword>
<feature type="transmembrane region" description="Helical" evidence="1">
    <location>
        <begin position="182"/>
        <end position="202"/>
    </location>
</feature>
<feature type="transmembrane region" description="Helical" evidence="1">
    <location>
        <begin position="133"/>
        <end position="152"/>
    </location>
</feature>
<keyword evidence="1" id="KW-1133">Transmembrane helix</keyword>
<evidence type="ECO:0000256" key="1">
    <source>
        <dbReference type="SAM" id="Phobius"/>
    </source>
</evidence>
<feature type="transmembrane region" description="Helical" evidence="1">
    <location>
        <begin position="158"/>
        <end position="177"/>
    </location>
</feature>
<evidence type="ECO:0000313" key="3">
    <source>
        <dbReference type="Proteomes" id="UP000283895"/>
    </source>
</evidence>
<dbReference type="STRING" id="356882.A0A423VYT0"/>
<feature type="transmembrane region" description="Helical" evidence="1">
    <location>
        <begin position="253"/>
        <end position="277"/>
    </location>
</feature>
<protein>
    <recommendedName>
        <fullName evidence="4">Peptidase M50 domain-containing protein</fullName>
    </recommendedName>
</protein>
<keyword evidence="1" id="KW-0472">Membrane</keyword>
<dbReference type="PANTHER" id="PTHR33979">
    <property type="entry name" value="OS02G0221600 PROTEIN"/>
    <property type="match status" value="1"/>
</dbReference>
<dbReference type="AlphaFoldDB" id="A0A423VYT0"/>
<feature type="transmembrane region" description="Helical" evidence="1">
    <location>
        <begin position="208"/>
        <end position="232"/>
    </location>
</feature>
<dbReference type="OrthoDB" id="40823at2759"/>
<gene>
    <name evidence="2" type="ORF">VMCG_07727</name>
</gene>